<evidence type="ECO:0000313" key="5">
    <source>
        <dbReference type="EMBL" id="KAK4793610.1"/>
    </source>
</evidence>
<dbReference type="InterPro" id="IPR036965">
    <property type="entry name" value="Terpene_synth_N_sf"/>
</dbReference>
<organism evidence="5 6">
    <name type="scientific">Trapa natans</name>
    <name type="common">Water chestnut</name>
    <dbReference type="NCBI Taxonomy" id="22666"/>
    <lineage>
        <taxon>Eukaryota</taxon>
        <taxon>Viridiplantae</taxon>
        <taxon>Streptophyta</taxon>
        <taxon>Embryophyta</taxon>
        <taxon>Tracheophyta</taxon>
        <taxon>Spermatophyta</taxon>
        <taxon>Magnoliopsida</taxon>
        <taxon>eudicotyledons</taxon>
        <taxon>Gunneridae</taxon>
        <taxon>Pentapetalae</taxon>
        <taxon>rosids</taxon>
        <taxon>malvids</taxon>
        <taxon>Myrtales</taxon>
        <taxon>Lythraceae</taxon>
        <taxon>Trapa</taxon>
    </lineage>
</organism>
<evidence type="ECO:0000259" key="4">
    <source>
        <dbReference type="Pfam" id="PF01397"/>
    </source>
</evidence>
<dbReference type="GO" id="GO:0000287">
    <property type="term" value="F:magnesium ion binding"/>
    <property type="evidence" value="ECO:0007669"/>
    <property type="project" value="TreeGrafter"/>
</dbReference>
<evidence type="ECO:0000256" key="2">
    <source>
        <dbReference type="ARBA" id="ARBA00022723"/>
    </source>
</evidence>
<dbReference type="PANTHER" id="PTHR31739">
    <property type="entry name" value="ENT-COPALYL DIPHOSPHATE SYNTHASE, CHLOROPLASTIC"/>
    <property type="match status" value="1"/>
</dbReference>
<dbReference type="GO" id="GO:0009686">
    <property type="term" value="P:gibberellin biosynthetic process"/>
    <property type="evidence" value="ECO:0007669"/>
    <property type="project" value="TreeGrafter"/>
</dbReference>
<feature type="domain" description="Terpene synthase N-terminal" evidence="4">
    <location>
        <begin position="5"/>
        <end position="91"/>
    </location>
</feature>
<dbReference type="AlphaFoldDB" id="A0AAN7R9W1"/>
<sequence length="93" mass="11024">MGGLDWEKLLRLQSPDGSFLSSPSSTAYAFMRTWDQRCFHYLQKVVHRFNSGVPNLYPVDLFERLWAVDRLQRLGISRYFDEEFKACMDYMST</sequence>
<dbReference type="InterPro" id="IPR050148">
    <property type="entry name" value="Terpene_synthase-like"/>
</dbReference>
<evidence type="ECO:0000313" key="6">
    <source>
        <dbReference type="Proteomes" id="UP001346149"/>
    </source>
</evidence>
<dbReference type="GO" id="GO:0009507">
    <property type="term" value="C:chloroplast"/>
    <property type="evidence" value="ECO:0007669"/>
    <property type="project" value="TreeGrafter"/>
</dbReference>
<dbReference type="EMBL" id="JAXQNO010000008">
    <property type="protein sequence ID" value="KAK4793610.1"/>
    <property type="molecule type" value="Genomic_DNA"/>
</dbReference>
<evidence type="ECO:0000256" key="1">
    <source>
        <dbReference type="ARBA" id="ARBA00001946"/>
    </source>
</evidence>
<comment type="cofactor">
    <cofactor evidence="1">
        <name>Mg(2+)</name>
        <dbReference type="ChEBI" id="CHEBI:18420"/>
    </cofactor>
</comment>
<dbReference type="InterPro" id="IPR001906">
    <property type="entry name" value="Terpene_synth_N"/>
</dbReference>
<dbReference type="Gene3D" id="1.50.10.130">
    <property type="entry name" value="Terpene synthase, N-terminal domain"/>
    <property type="match status" value="1"/>
</dbReference>
<keyword evidence="2" id="KW-0479">Metal-binding</keyword>
<accession>A0AAN7R9W1</accession>
<evidence type="ECO:0000256" key="3">
    <source>
        <dbReference type="ARBA" id="ARBA00022842"/>
    </source>
</evidence>
<reference evidence="5 6" key="1">
    <citation type="journal article" date="2023" name="Hortic Res">
        <title>Pangenome of water caltrop reveals structural variations and asymmetric subgenome divergence after allopolyploidization.</title>
        <authorList>
            <person name="Zhang X."/>
            <person name="Chen Y."/>
            <person name="Wang L."/>
            <person name="Yuan Y."/>
            <person name="Fang M."/>
            <person name="Shi L."/>
            <person name="Lu R."/>
            <person name="Comes H.P."/>
            <person name="Ma Y."/>
            <person name="Chen Y."/>
            <person name="Huang G."/>
            <person name="Zhou Y."/>
            <person name="Zheng Z."/>
            <person name="Qiu Y."/>
        </authorList>
    </citation>
    <scope>NUCLEOTIDE SEQUENCE [LARGE SCALE GENOMIC DNA]</scope>
    <source>
        <strain evidence="5">F231</strain>
    </source>
</reference>
<dbReference type="Pfam" id="PF01397">
    <property type="entry name" value="Terpene_synth"/>
    <property type="match status" value="1"/>
</dbReference>
<dbReference type="GO" id="GO:0010333">
    <property type="term" value="F:terpene synthase activity"/>
    <property type="evidence" value="ECO:0007669"/>
    <property type="project" value="InterPro"/>
</dbReference>
<protein>
    <recommendedName>
        <fullName evidence="4">Terpene synthase N-terminal domain-containing protein</fullName>
    </recommendedName>
</protein>
<dbReference type="PANTHER" id="PTHR31739:SF4">
    <property type="entry name" value="ENT-COPALYL DIPHOSPHATE SYNTHASE, CHLOROPLASTIC"/>
    <property type="match status" value="1"/>
</dbReference>
<keyword evidence="3" id="KW-0460">Magnesium</keyword>
<name>A0AAN7R9W1_TRANT</name>
<keyword evidence="6" id="KW-1185">Reference proteome</keyword>
<dbReference type="Gene3D" id="1.50.10.160">
    <property type="match status" value="1"/>
</dbReference>
<dbReference type="InterPro" id="IPR008930">
    <property type="entry name" value="Terpenoid_cyclase/PrenylTrfase"/>
</dbReference>
<proteinExistence type="predicted"/>
<dbReference type="Proteomes" id="UP001346149">
    <property type="component" value="Unassembled WGS sequence"/>
</dbReference>
<dbReference type="SUPFAM" id="SSF48239">
    <property type="entry name" value="Terpenoid cyclases/Protein prenyltransferases"/>
    <property type="match status" value="1"/>
</dbReference>
<gene>
    <name evidence="5" type="ORF">SAY86_024045</name>
</gene>
<comment type="caution">
    <text evidence="5">The sequence shown here is derived from an EMBL/GenBank/DDBJ whole genome shotgun (WGS) entry which is preliminary data.</text>
</comment>